<reference evidence="2" key="1">
    <citation type="submission" date="2022-11" db="UniProtKB">
        <authorList>
            <consortium name="WormBaseParasite"/>
        </authorList>
    </citation>
    <scope>IDENTIFICATION</scope>
</reference>
<name>A0AC34F7T7_9BILA</name>
<dbReference type="WBParaSite" id="ES5_v2.g13198.t1">
    <property type="protein sequence ID" value="ES5_v2.g13198.t1"/>
    <property type="gene ID" value="ES5_v2.g13198"/>
</dbReference>
<proteinExistence type="predicted"/>
<organism evidence="1 2">
    <name type="scientific">Panagrolaimus sp. ES5</name>
    <dbReference type="NCBI Taxonomy" id="591445"/>
    <lineage>
        <taxon>Eukaryota</taxon>
        <taxon>Metazoa</taxon>
        <taxon>Ecdysozoa</taxon>
        <taxon>Nematoda</taxon>
        <taxon>Chromadorea</taxon>
        <taxon>Rhabditida</taxon>
        <taxon>Tylenchina</taxon>
        <taxon>Panagrolaimomorpha</taxon>
        <taxon>Panagrolaimoidea</taxon>
        <taxon>Panagrolaimidae</taxon>
        <taxon>Panagrolaimus</taxon>
    </lineage>
</organism>
<evidence type="ECO:0000313" key="1">
    <source>
        <dbReference type="Proteomes" id="UP000887579"/>
    </source>
</evidence>
<evidence type="ECO:0000313" key="2">
    <source>
        <dbReference type="WBParaSite" id="ES5_v2.g13198.t1"/>
    </source>
</evidence>
<sequence length="655" mass="75647">MDPACSLCQVAITFHESLRNEEQTNLLQALKSVSNSDSRKHACNLLDEICKSESPLQVPLCKDCATKICSDLRKRLLDLEEECLKYEKAYTDQQKKRKNLPYDAESIRRELQDVTIQEKELLEELTNLESEERRINNEIRELSRQASEVNDEGDALYRELRSNHRKLIECNENTASLKTEIAYMEEQIINLRAVNVLDMTFCIGIHESYGTINGLRLGRLPHEAIEWNEINAAFGQVALLVQVLGEKVNATFSDYEIDPRGNNSYIRRISGSKAIEYPLFGNGGWKPFGQLNLDHAIVGLIYCIMQVEGKLKELHKNAHKENILPYRLEGDRIFENEVIYRLKMQFNSEERWTKAMKLLLMNLKRLVALAPHTMVQKFMRPTSSKDHEEEGPKPLNDTNTIEASFTPSSSTTCQPFEILWPRLPSLLRPSARTTSSTEIAHKISKKKKEQRWNSAFFYFSLLLTQQIFIQPIKNHLINSTDNLKSGIKLQEDSTTTTGYFSSPFKEFNTKMYSYGETEQYNDGSRQLFDPAIGKFEMGQNNFFAPRFRWRNDAELASYAWNRQEKAQVNMMMTENRVPSYGPTTSDKASCGSSCAPRDPSLLDYDAIDVSWRNDIEREKSRPSEYTSRDMYDAQFERDLQVLHEKGYIAVSYLYI</sequence>
<protein>
    <submittedName>
        <fullName evidence="2">Autophagy-related protein 6</fullName>
    </submittedName>
</protein>
<dbReference type="Proteomes" id="UP000887579">
    <property type="component" value="Unplaced"/>
</dbReference>
<accession>A0AC34F7T7</accession>